<dbReference type="RefSeq" id="WP_241674414.1">
    <property type="nucleotide sequence ID" value="NZ_RYFG02000029.1"/>
</dbReference>
<evidence type="ECO:0000259" key="1">
    <source>
        <dbReference type="Pfam" id="PF05144"/>
    </source>
</evidence>
<name>A0ABY3CCT9_9GAMM</name>
<feature type="non-terminal residue" evidence="2">
    <location>
        <position position="150"/>
    </location>
</feature>
<dbReference type="InterPro" id="IPR006516">
    <property type="entry name" value="G2P"/>
</dbReference>
<protein>
    <recommendedName>
        <fullName evidence="1">Replication-associated protein G2P N-terminal domain-containing protein</fullName>
    </recommendedName>
</protein>
<sequence length="150" mass="16600">MIDWFRGEIEFPHDPIPAGRVLSIEATGEIAWECVKSIDCRSSHETSLKIRSTGGNGEGRATALMIDGNLCKFLQGHNVFGSRDLNTLLLLSFRKICELYPDHFGAKSIAVYAAEARIKKGDYKIKMLDINELYDVGNDASVEAWLHAAG</sequence>
<evidence type="ECO:0000313" key="2">
    <source>
        <dbReference type="EMBL" id="TRX00310.1"/>
    </source>
</evidence>
<organism evidence="2 3">
    <name type="scientific">Candidatus Methylobacter oryzae</name>
    <dbReference type="NCBI Taxonomy" id="2497749"/>
    <lineage>
        <taxon>Bacteria</taxon>
        <taxon>Pseudomonadati</taxon>
        <taxon>Pseudomonadota</taxon>
        <taxon>Gammaproteobacteria</taxon>
        <taxon>Methylococcales</taxon>
        <taxon>Methylococcaceae</taxon>
        <taxon>Methylobacter</taxon>
    </lineage>
</organism>
<feature type="domain" description="Replication-associated protein G2P N-terminal" evidence="1">
    <location>
        <begin position="1"/>
        <end position="149"/>
    </location>
</feature>
<dbReference type="Proteomes" id="UP000733744">
    <property type="component" value="Unassembled WGS sequence"/>
</dbReference>
<comment type="caution">
    <text evidence="2">The sequence shown here is derived from an EMBL/GenBank/DDBJ whole genome shotgun (WGS) entry which is preliminary data.</text>
</comment>
<dbReference type="InterPro" id="IPR022686">
    <property type="entry name" value="G2P_N"/>
</dbReference>
<gene>
    <name evidence="2" type="ORF">EKO24_006185</name>
</gene>
<evidence type="ECO:0000313" key="3">
    <source>
        <dbReference type="Proteomes" id="UP000733744"/>
    </source>
</evidence>
<proteinExistence type="predicted"/>
<keyword evidence="3" id="KW-1185">Reference proteome</keyword>
<dbReference type="EMBL" id="RYFG02000029">
    <property type="protein sequence ID" value="TRX00310.1"/>
    <property type="molecule type" value="Genomic_DNA"/>
</dbReference>
<accession>A0ABY3CCT9</accession>
<dbReference type="Pfam" id="PF05144">
    <property type="entry name" value="Phage_CRI"/>
    <property type="match status" value="1"/>
</dbReference>
<reference evidence="2 3" key="1">
    <citation type="journal article" date="2019" name="Antonie Van Leeuwenhoek">
        <title>Description of 'Ca. Methylobacter oryzae' KRF1, a novel species from the environmentally important Methylobacter clade 2.</title>
        <authorList>
            <person name="Khatri K."/>
            <person name="Mohite J.A."/>
            <person name="Pandit P.S."/>
            <person name="Bahulikar R."/>
            <person name="Rahalkar M.C."/>
        </authorList>
    </citation>
    <scope>NUCLEOTIDE SEQUENCE [LARGE SCALE GENOMIC DNA]</scope>
    <source>
        <strain evidence="2 3">KRF1</strain>
    </source>
</reference>
<dbReference type="NCBIfam" id="TIGR01629">
    <property type="entry name" value="rep_II_X"/>
    <property type="match status" value="1"/>
</dbReference>